<comment type="subcellular location">
    <subcellularLocation>
        <location evidence="1 8">Cell outer membrane</location>
        <topology evidence="1 8">Multi-pass membrane protein</topology>
    </subcellularLocation>
</comment>
<dbReference type="NCBIfam" id="TIGR04057">
    <property type="entry name" value="SusC_RagA_signa"/>
    <property type="match status" value="1"/>
</dbReference>
<evidence type="ECO:0000256" key="2">
    <source>
        <dbReference type="ARBA" id="ARBA00022448"/>
    </source>
</evidence>
<dbReference type="InterPro" id="IPR023996">
    <property type="entry name" value="TonB-dep_OMP_SusC/RagA"/>
</dbReference>
<dbReference type="SUPFAM" id="SSF56935">
    <property type="entry name" value="Porins"/>
    <property type="match status" value="1"/>
</dbReference>
<dbReference type="GO" id="GO:0009279">
    <property type="term" value="C:cell outer membrane"/>
    <property type="evidence" value="ECO:0007669"/>
    <property type="project" value="UniProtKB-SubCell"/>
</dbReference>
<keyword evidence="3 8" id="KW-1134">Transmembrane beta strand</keyword>
<evidence type="ECO:0000256" key="6">
    <source>
        <dbReference type="ARBA" id="ARBA00023136"/>
    </source>
</evidence>
<keyword evidence="4 8" id="KW-0812">Transmembrane</keyword>
<sequence>MKFSAQPAEGGKVCPDLSTFNNSRYIIRQIMRLSLITAIITFATVQLISATPGNGQGTSRVEVMVELHNESVFSAIKKIEQQTDFRFVYRDKDLAGLKDFNLPLGKRSVRELLDLLFDAKDFRITELNNKILISPAEKNPAGTAQDIRVMGIVMDESGDPIPGVTVRVKNNNSLSTATDQNGHFNITIPETGSRSLLFSYIGYKTQEIDLGSQTSVRVVLSPLAGSLNEVVVIGYGTSTRKDLTGSIARVNSKTIQDQPVGNVINALQGRMAGVEVSQSNGLPGSGTSIKIRGQYSINSGVEPLYVIDGVPFNFSLSVYQTGSNGTVNPLNSLNPGDIESIDVLKDGDATAIYGARGGNGVILITTKKGKAGKTKLDLNLSSGIGKVGNKIDMLNGEQYLALRKEAFANDKVTPTTANAPDLTTWSQTKFRNWQDDLLGGTARYTDAQGTLSGGNEDTHFAFSTGYHHEGTVFPGSFAEDRISARLNIDHTSKDRRFYALISAAYSYDKNNLPTRDLSSYYNLPPNYDPYTSTGAFNFSPLIQYNPYALLAQKYKAATANLIGNMSLRYRILPGLSLKANLGYTSLNFDQNAQFPSSTLNPSYFAAVSNAVFGATSARSYIAEPQLEYIKDLGKGKLTALLGSTFQSNTSITNTTTGNNYSNDALLGSMAAAGTLSARTAYDNYNFSSVFGRITYNWQGKYILNATMRRDGSSRFGLNNEFGNFGAIGAAWVFSEEPFVKDQFSFLSFGKLRGSYGVTGNDQIPNYQNLSTYTASGSTSGYQGITVQNPSRLANPDIKWESNKKAELALELGFLKDRIQFTAAAYRNTVGNQLLYISTPGQVGFTSYLGNFPATIQAQGLEFELNTKNIERNDFRWSTSFNFTINKSKISKFDNLASLSFYANQFMVGYPVPFSRQYIFNGIDPNTGIVTYQTANPNGIPSYLVDQQPTPIGNPYYGGLSNNFTYKRFELGFFFQFKHQNGYINGVAGSLGSMNNQNTTTLDHWKQPKDNTQFGAPTANSSNPAYNAYSFYYNSSTAFYGDASWLKLKNVNLAYNFPKRWITAAKLANLRVYAQAQNVFTISKYKNVFDPEMGAGQGGPGMPALRTIVFGLNASF</sequence>
<evidence type="ECO:0000256" key="5">
    <source>
        <dbReference type="ARBA" id="ARBA00023077"/>
    </source>
</evidence>
<feature type="domain" description="TonB-dependent receptor plug" evidence="11">
    <location>
        <begin position="240"/>
        <end position="361"/>
    </location>
</feature>
<dbReference type="SUPFAM" id="SSF49464">
    <property type="entry name" value="Carboxypeptidase regulatory domain-like"/>
    <property type="match status" value="1"/>
</dbReference>
<dbReference type="STRING" id="393003.SAMN05660461_0534"/>
<keyword evidence="6 8" id="KW-0472">Membrane</keyword>
<dbReference type="Pfam" id="PF07715">
    <property type="entry name" value="Plug"/>
    <property type="match status" value="1"/>
</dbReference>
<protein>
    <submittedName>
        <fullName evidence="12">TonB-linked outer membrane protein, SusC/RagA family</fullName>
    </submittedName>
</protein>
<dbReference type="InterPro" id="IPR039426">
    <property type="entry name" value="TonB-dep_rcpt-like"/>
</dbReference>
<evidence type="ECO:0000256" key="1">
    <source>
        <dbReference type="ARBA" id="ARBA00004571"/>
    </source>
</evidence>
<dbReference type="Gene3D" id="2.170.130.10">
    <property type="entry name" value="TonB-dependent receptor, plug domain"/>
    <property type="match status" value="1"/>
</dbReference>
<keyword evidence="2 8" id="KW-0813">Transport</keyword>
<dbReference type="Pfam" id="PF13715">
    <property type="entry name" value="CarbopepD_reg_2"/>
    <property type="match status" value="1"/>
</dbReference>
<evidence type="ECO:0000256" key="9">
    <source>
        <dbReference type="RuleBase" id="RU003357"/>
    </source>
</evidence>
<dbReference type="InterPro" id="IPR012910">
    <property type="entry name" value="Plug_dom"/>
</dbReference>
<dbReference type="Gene3D" id="2.40.170.20">
    <property type="entry name" value="TonB-dependent receptor, beta-barrel domain"/>
    <property type="match status" value="1"/>
</dbReference>
<dbReference type="InterPro" id="IPR023997">
    <property type="entry name" value="TonB-dep_OMP_SusC/RagA_CS"/>
</dbReference>
<feature type="domain" description="TonB-dependent receptor-like beta-barrel" evidence="10">
    <location>
        <begin position="507"/>
        <end position="1077"/>
    </location>
</feature>
<evidence type="ECO:0000256" key="3">
    <source>
        <dbReference type="ARBA" id="ARBA00022452"/>
    </source>
</evidence>
<dbReference type="InterPro" id="IPR037066">
    <property type="entry name" value="Plug_dom_sf"/>
</dbReference>
<reference evidence="12 13" key="1">
    <citation type="submission" date="2017-02" db="EMBL/GenBank/DDBJ databases">
        <authorList>
            <person name="Peterson S.W."/>
        </authorList>
    </citation>
    <scope>NUCLEOTIDE SEQUENCE [LARGE SCALE GENOMIC DNA]</scope>
    <source>
        <strain evidence="12 13">DSM 18108</strain>
    </source>
</reference>
<evidence type="ECO:0000313" key="13">
    <source>
        <dbReference type="Proteomes" id="UP000190166"/>
    </source>
</evidence>
<dbReference type="NCBIfam" id="TIGR04056">
    <property type="entry name" value="OMP_RagA_SusC"/>
    <property type="match status" value="1"/>
</dbReference>
<proteinExistence type="inferred from homology"/>
<evidence type="ECO:0000256" key="4">
    <source>
        <dbReference type="ARBA" id="ARBA00022692"/>
    </source>
</evidence>
<dbReference type="InterPro" id="IPR036942">
    <property type="entry name" value="Beta-barrel_TonB_sf"/>
</dbReference>
<keyword evidence="13" id="KW-1185">Reference proteome</keyword>
<evidence type="ECO:0000259" key="11">
    <source>
        <dbReference type="Pfam" id="PF07715"/>
    </source>
</evidence>
<organism evidence="12 13">
    <name type="scientific">Chitinophaga ginsengisegetis</name>
    <dbReference type="NCBI Taxonomy" id="393003"/>
    <lineage>
        <taxon>Bacteria</taxon>
        <taxon>Pseudomonadati</taxon>
        <taxon>Bacteroidota</taxon>
        <taxon>Chitinophagia</taxon>
        <taxon>Chitinophagales</taxon>
        <taxon>Chitinophagaceae</taxon>
        <taxon>Chitinophaga</taxon>
    </lineage>
</organism>
<evidence type="ECO:0000256" key="8">
    <source>
        <dbReference type="PROSITE-ProRule" id="PRU01360"/>
    </source>
</evidence>
<evidence type="ECO:0000313" key="12">
    <source>
        <dbReference type="EMBL" id="SKC95837.1"/>
    </source>
</evidence>
<keyword evidence="5 9" id="KW-0798">TonB box</keyword>
<gene>
    <name evidence="12" type="ORF">SAMN05660461_0534</name>
</gene>
<evidence type="ECO:0000259" key="10">
    <source>
        <dbReference type="Pfam" id="PF00593"/>
    </source>
</evidence>
<dbReference type="AlphaFoldDB" id="A0A1T5N5V1"/>
<dbReference type="EMBL" id="FUZZ01000001">
    <property type="protein sequence ID" value="SKC95837.1"/>
    <property type="molecule type" value="Genomic_DNA"/>
</dbReference>
<accession>A0A1T5N5V1</accession>
<dbReference type="Gene3D" id="2.60.40.1120">
    <property type="entry name" value="Carboxypeptidase-like, regulatory domain"/>
    <property type="match status" value="1"/>
</dbReference>
<dbReference type="PROSITE" id="PS52016">
    <property type="entry name" value="TONB_DEPENDENT_REC_3"/>
    <property type="match status" value="1"/>
</dbReference>
<name>A0A1T5N5V1_9BACT</name>
<comment type="similarity">
    <text evidence="8 9">Belongs to the TonB-dependent receptor family.</text>
</comment>
<dbReference type="Pfam" id="PF00593">
    <property type="entry name" value="TonB_dep_Rec_b-barrel"/>
    <property type="match status" value="1"/>
</dbReference>
<dbReference type="InterPro" id="IPR000531">
    <property type="entry name" value="Beta-barrel_TonB"/>
</dbReference>
<dbReference type="Proteomes" id="UP000190166">
    <property type="component" value="Unassembled WGS sequence"/>
</dbReference>
<dbReference type="InterPro" id="IPR008969">
    <property type="entry name" value="CarboxyPept-like_regulatory"/>
</dbReference>
<keyword evidence="7 8" id="KW-0998">Cell outer membrane</keyword>
<evidence type="ECO:0000256" key="7">
    <source>
        <dbReference type="ARBA" id="ARBA00023237"/>
    </source>
</evidence>